<organism evidence="1">
    <name type="scientific">marine sediment metagenome</name>
    <dbReference type="NCBI Taxonomy" id="412755"/>
    <lineage>
        <taxon>unclassified sequences</taxon>
        <taxon>metagenomes</taxon>
        <taxon>ecological metagenomes</taxon>
    </lineage>
</organism>
<protein>
    <submittedName>
        <fullName evidence="1">Uncharacterized protein</fullName>
    </submittedName>
</protein>
<reference evidence="1" key="1">
    <citation type="journal article" date="2014" name="Front. Microbiol.">
        <title>High frequency of phylogenetically diverse reductive dehalogenase-homologous genes in deep subseafloor sedimentary metagenomes.</title>
        <authorList>
            <person name="Kawai M."/>
            <person name="Futagami T."/>
            <person name="Toyoda A."/>
            <person name="Takaki Y."/>
            <person name="Nishi S."/>
            <person name="Hori S."/>
            <person name="Arai W."/>
            <person name="Tsubouchi T."/>
            <person name="Morono Y."/>
            <person name="Uchiyama I."/>
            <person name="Ito T."/>
            <person name="Fujiyama A."/>
            <person name="Inagaki F."/>
            <person name="Takami H."/>
        </authorList>
    </citation>
    <scope>NUCLEOTIDE SEQUENCE</scope>
    <source>
        <strain evidence="1">Expedition CK06-06</strain>
    </source>
</reference>
<gene>
    <name evidence="1" type="ORF">S12H4_17135</name>
</gene>
<evidence type="ECO:0000313" key="1">
    <source>
        <dbReference type="EMBL" id="GAI83422.1"/>
    </source>
</evidence>
<comment type="caution">
    <text evidence="1">The sequence shown here is derived from an EMBL/GenBank/DDBJ whole genome shotgun (WGS) entry which is preliminary data.</text>
</comment>
<sequence>MAGYKIFHCKECSQEIHVHNKERLLVVKNGCDHIPEYLSKSKIKKLMYVRKYPIELRSVPNYL</sequence>
<accession>X1RRS6</accession>
<proteinExistence type="predicted"/>
<name>X1RRS6_9ZZZZ</name>
<dbReference type="EMBL" id="BARW01008345">
    <property type="protein sequence ID" value="GAI83422.1"/>
    <property type="molecule type" value="Genomic_DNA"/>
</dbReference>
<dbReference type="AlphaFoldDB" id="X1RRS6"/>